<reference evidence="2" key="1">
    <citation type="journal article" date="2021" name="Nat. Commun.">
        <title>Genetic determinants of endophytism in the Arabidopsis root mycobiome.</title>
        <authorList>
            <person name="Mesny F."/>
            <person name="Miyauchi S."/>
            <person name="Thiergart T."/>
            <person name="Pickel B."/>
            <person name="Atanasova L."/>
            <person name="Karlsson M."/>
            <person name="Huettel B."/>
            <person name="Barry K.W."/>
            <person name="Haridas S."/>
            <person name="Chen C."/>
            <person name="Bauer D."/>
            <person name="Andreopoulos W."/>
            <person name="Pangilinan J."/>
            <person name="LaButti K."/>
            <person name="Riley R."/>
            <person name="Lipzen A."/>
            <person name="Clum A."/>
            <person name="Drula E."/>
            <person name="Henrissat B."/>
            <person name="Kohler A."/>
            <person name="Grigoriev I.V."/>
            <person name="Martin F.M."/>
            <person name="Hacquard S."/>
        </authorList>
    </citation>
    <scope>NUCLEOTIDE SEQUENCE</scope>
    <source>
        <strain evidence="2">MPI-CAGE-AT-0023</strain>
    </source>
</reference>
<evidence type="ECO:0000313" key="3">
    <source>
        <dbReference type="Proteomes" id="UP000720189"/>
    </source>
</evidence>
<feature type="transmembrane region" description="Helical" evidence="1">
    <location>
        <begin position="20"/>
        <end position="38"/>
    </location>
</feature>
<evidence type="ECO:0000256" key="1">
    <source>
        <dbReference type="SAM" id="Phobius"/>
    </source>
</evidence>
<dbReference type="OrthoDB" id="9972683at2759"/>
<gene>
    <name evidence="2" type="ORF">BKA55DRAFT_690393</name>
</gene>
<evidence type="ECO:0000313" key="2">
    <source>
        <dbReference type="EMBL" id="KAH7250157.1"/>
    </source>
</evidence>
<dbReference type="RefSeq" id="XP_046049476.1">
    <property type="nucleotide sequence ID" value="XM_046199492.1"/>
</dbReference>
<keyword evidence="3" id="KW-1185">Reference proteome</keyword>
<keyword evidence="1" id="KW-1133">Transmembrane helix</keyword>
<dbReference type="AlphaFoldDB" id="A0A9P9H464"/>
<dbReference type="GeneID" id="70229446"/>
<keyword evidence="1" id="KW-0812">Transmembrane</keyword>
<sequence>MSYGDNINLQYALWTEEQDLFKLFAYIGYSMGAAIGFVKNLGSRRDLPGLMDIRNRSGHDANDLLAMLWTWQHGDITVLYRKDEEDVGNTLGRIKARCLIPPCATDVFFP</sequence>
<organism evidence="2 3">
    <name type="scientific">Fusarium redolens</name>
    <dbReference type="NCBI Taxonomy" id="48865"/>
    <lineage>
        <taxon>Eukaryota</taxon>
        <taxon>Fungi</taxon>
        <taxon>Dikarya</taxon>
        <taxon>Ascomycota</taxon>
        <taxon>Pezizomycotina</taxon>
        <taxon>Sordariomycetes</taxon>
        <taxon>Hypocreomycetidae</taxon>
        <taxon>Hypocreales</taxon>
        <taxon>Nectriaceae</taxon>
        <taxon>Fusarium</taxon>
        <taxon>Fusarium redolens species complex</taxon>
    </lineage>
</organism>
<proteinExistence type="predicted"/>
<comment type="caution">
    <text evidence="2">The sequence shown here is derived from an EMBL/GenBank/DDBJ whole genome shotgun (WGS) entry which is preliminary data.</text>
</comment>
<dbReference type="EMBL" id="JAGMUX010000008">
    <property type="protein sequence ID" value="KAH7250157.1"/>
    <property type="molecule type" value="Genomic_DNA"/>
</dbReference>
<dbReference type="Gene3D" id="3.40.50.1820">
    <property type="entry name" value="alpha/beta hydrolase"/>
    <property type="match status" value="1"/>
</dbReference>
<dbReference type="InterPro" id="IPR029058">
    <property type="entry name" value="AB_hydrolase_fold"/>
</dbReference>
<accession>A0A9P9H464</accession>
<keyword evidence="1" id="KW-0472">Membrane</keyword>
<dbReference type="SUPFAM" id="SSF53474">
    <property type="entry name" value="alpha/beta-Hydrolases"/>
    <property type="match status" value="1"/>
</dbReference>
<dbReference type="Proteomes" id="UP000720189">
    <property type="component" value="Unassembled WGS sequence"/>
</dbReference>
<name>A0A9P9H464_FUSRE</name>
<protein>
    <submittedName>
        <fullName evidence="2">Uncharacterized protein</fullName>
    </submittedName>
</protein>